<dbReference type="AlphaFoldDB" id="A0A183PVH6"/>
<sequence length="76" mass="8654">MMSDFGQYNCSVKNGYGSDWKLIRLSHQEDIPIQFIIGAAVTVGILLIVGLILLCICRQRVCGFRYNKGKYINKRN</sequence>
<dbReference type="EMBL" id="UZAL01040331">
    <property type="protein sequence ID" value="VDP76861.1"/>
    <property type="molecule type" value="Genomic_DNA"/>
</dbReference>
<accession>A0A183PVH6</accession>
<proteinExistence type="predicted"/>
<organism evidence="1 2">
    <name type="scientific">Schistosoma mattheei</name>
    <dbReference type="NCBI Taxonomy" id="31246"/>
    <lineage>
        <taxon>Eukaryota</taxon>
        <taxon>Metazoa</taxon>
        <taxon>Spiralia</taxon>
        <taxon>Lophotrochozoa</taxon>
        <taxon>Platyhelminthes</taxon>
        <taxon>Trematoda</taxon>
        <taxon>Digenea</taxon>
        <taxon>Strigeidida</taxon>
        <taxon>Schistosomatoidea</taxon>
        <taxon>Schistosomatidae</taxon>
        <taxon>Schistosoma</taxon>
    </lineage>
</organism>
<evidence type="ECO:0000313" key="1">
    <source>
        <dbReference type="EMBL" id="VDP76861.1"/>
    </source>
</evidence>
<dbReference type="Proteomes" id="UP000269396">
    <property type="component" value="Unassembled WGS sequence"/>
</dbReference>
<name>A0A183PVH6_9TREM</name>
<keyword evidence="2" id="KW-1185">Reference proteome</keyword>
<evidence type="ECO:0000313" key="2">
    <source>
        <dbReference type="Proteomes" id="UP000269396"/>
    </source>
</evidence>
<dbReference type="STRING" id="31246.A0A183PVH6"/>
<gene>
    <name evidence="1" type="ORF">SMTD_LOCUS18360</name>
</gene>
<protein>
    <submittedName>
        <fullName evidence="1">Uncharacterized protein</fullName>
    </submittedName>
</protein>
<reference evidence="1 2" key="1">
    <citation type="submission" date="2018-11" db="EMBL/GenBank/DDBJ databases">
        <authorList>
            <consortium name="Pathogen Informatics"/>
        </authorList>
    </citation>
    <scope>NUCLEOTIDE SEQUENCE [LARGE SCALE GENOMIC DNA]</scope>
    <source>
        <strain>Denwood</strain>
        <strain evidence="2">Zambia</strain>
    </source>
</reference>